<name>A0A4Y2RUM4_ARAVE</name>
<reference evidence="1 2" key="1">
    <citation type="journal article" date="2019" name="Sci. Rep.">
        <title>Orb-weaving spider Araneus ventricosus genome elucidates the spidroin gene catalogue.</title>
        <authorList>
            <person name="Kono N."/>
            <person name="Nakamura H."/>
            <person name="Ohtoshi R."/>
            <person name="Moran D.A.P."/>
            <person name="Shinohara A."/>
            <person name="Yoshida Y."/>
            <person name="Fujiwara M."/>
            <person name="Mori M."/>
            <person name="Tomita M."/>
            <person name="Arakawa K."/>
        </authorList>
    </citation>
    <scope>NUCLEOTIDE SEQUENCE [LARGE SCALE GENOMIC DNA]</scope>
</reference>
<evidence type="ECO:0000313" key="1">
    <source>
        <dbReference type="EMBL" id="GBN79488.1"/>
    </source>
</evidence>
<dbReference type="EMBL" id="BGPR01018564">
    <property type="protein sequence ID" value="GBN79488.1"/>
    <property type="molecule type" value="Genomic_DNA"/>
</dbReference>
<dbReference type="Proteomes" id="UP000499080">
    <property type="component" value="Unassembled WGS sequence"/>
</dbReference>
<accession>A0A4Y2RUM4</accession>
<gene>
    <name evidence="1" type="ORF">AVEN_20481_1</name>
</gene>
<sequence>MNEKDWNNFSFHQNREVVVARKKDTTFARTMVSFSANNTDVLAAVFHQTKYSNASIIRNNWGPDFLDNRSFKKKSTRGCVCETAAGIEGRILAYLTQL</sequence>
<organism evidence="1 2">
    <name type="scientific">Araneus ventricosus</name>
    <name type="common">Orbweaver spider</name>
    <name type="synonym">Epeira ventricosa</name>
    <dbReference type="NCBI Taxonomy" id="182803"/>
    <lineage>
        <taxon>Eukaryota</taxon>
        <taxon>Metazoa</taxon>
        <taxon>Ecdysozoa</taxon>
        <taxon>Arthropoda</taxon>
        <taxon>Chelicerata</taxon>
        <taxon>Arachnida</taxon>
        <taxon>Araneae</taxon>
        <taxon>Araneomorphae</taxon>
        <taxon>Entelegynae</taxon>
        <taxon>Araneoidea</taxon>
        <taxon>Araneidae</taxon>
        <taxon>Araneus</taxon>
    </lineage>
</organism>
<comment type="caution">
    <text evidence="1">The sequence shown here is derived from an EMBL/GenBank/DDBJ whole genome shotgun (WGS) entry which is preliminary data.</text>
</comment>
<protein>
    <submittedName>
        <fullName evidence="1">Uncharacterized protein</fullName>
    </submittedName>
</protein>
<keyword evidence="2" id="KW-1185">Reference proteome</keyword>
<dbReference type="AlphaFoldDB" id="A0A4Y2RUM4"/>
<proteinExistence type="predicted"/>
<evidence type="ECO:0000313" key="2">
    <source>
        <dbReference type="Proteomes" id="UP000499080"/>
    </source>
</evidence>